<evidence type="ECO:0000256" key="7">
    <source>
        <dbReference type="SAM" id="Phobius"/>
    </source>
</evidence>
<dbReference type="GO" id="GO:0015109">
    <property type="term" value="F:chromate transmembrane transporter activity"/>
    <property type="evidence" value="ECO:0007669"/>
    <property type="project" value="InterPro"/>
</dbReference>
<keyword evidence="4 7" id="KW-0812">Transmembrane</keyword>
<evidence type="ECO:0000256" key="6">
    <source>
        <dbReference type="ARBA" id="ARBA00023136"/>
    </source>
</evidence>
<dbReference type="PANTHER" id="PTHR43663:SF1">
    <property type="entry name" value="CHROMATE TRANSPORTER"/>
    <property type="match status" value="1"/>
</dbReference>
<feature type="transmembrane region" description="Helical" evidence="7">
    <location>
        <begin position="171"/>
        <end position="190"/>
    </location>
</feature>
<organism evidence="8">
    <name type="scientific">Eubacterium limosum</name>
    <dbReference type="NCBI Taxonomy" id="1736"/>
    <lineage>
        <taxon>Bacteria</taxon>
        <taxon>Bacillati</taxon>
        <taxon>Bacillota</taxon>
        <taxon>Clostridia</taxon>
        <taxon>Eubacteriales</taxon>
        <taxon>Eubacteriaceae</taxon>
        <taxon>Eubacterium</taxon>
    </lineage>
</organism>
<dbReference type="GO" id="GO:0005886">
    <property type="term" value="C:plasma membrane"/>
    <property type="evidence" value="ECO:0007669"/>
    <property type="project" value="UniProtKB-SubCell"/>
</dbReference>
<sequence length="191" mass="20298">MTYLQLFISFFQIGLFSIGGGYAALPLIQEQVVNLHGWMDMTQFIDIITISQMTPGPIAINAATFVGIKTAGIGGAVIATVGCVTPSCIIVLILAAVYYRFRNLNTIKGVLSGLRPAVVALIASAGLSIVIVALFKNGLVQFAADNIDFVAVVLFAVSLFILRKFKLNPIYVMLGCGVIGMGIYAALNFMA</sequence>
<comment type="subcellular location">
    <subcellularLocation>
        <location evidence="1">Cell membrane</location>
        <topology evidence="1">Multi-pass membrane protein</topology>
    </subcellularLocation>
</comment>
<dbReference type="EMBL" id="CACRTR010000009">
    <property type="protein sequence ID" value="VYU30414.1"/>
    <property type="molecule type" value="Genomic_DNA"/>
</dbReference>
<gene>
    <name evidence="8" type="primary">chrA</name>
    <name evidence="8" type="ORF">ELLFYP34_03190</name>
</gene>
<feature type="transmembrane region" description="Helical" evidence="7">
    <location>
        <begin position="147"/>
        <end position="165"/>
    </location>
</feature>
<feature type="transmembrane region" description="Helical" evidence="7">
    <location>
        <begin position="113"/>
        <end position="135"/>
    </location>
</feature>
<keyword evidence="6 7" id="KW-0472">Membrane</keyword>
<comment type="similarity">
    <text evidence="2">Belongs to the chromate ion transporter (CHR) (TC 2.A.51) family.</text>
</comment>
<feature type="transmembrane region" description="Helical" evidence="7">
    <location>
        <begin position="75"/>
        <end position="101"/>
    </location>
</feature>
<protein>
    <submittedName>
        <fullName evidence="8">Chromate transport protein</fullName>
    </submittedName>
</protein>
<evidence type="ECO:0000256" key="2">
    <source>
        <dbReference type="ARBA" id="ARBA00005262"/>
    </source>
</evidence>
<proteinExistence type="inferred from homology"/>
<accession>A0A6N3DRL7</accession>
<name>A0A6N3DRL7_EUBLI</name>
<evidence type="ECO:0000256" key="5">
    <source>
        <dbReference type="ARBA" id="ARBA00022989"/>
    </source>
</evidence>
<evidence type="ECO:0000256" key="4">
    <source>
        <dbReference type="ARBA" id="ARBA00022692"/>
    </source>
</evidence>
<dbReference type="PANTHER" id="PTHR43663">
    <property type="entry name" value="CHROMATE TRANSPORT PROTEIN-RELATED"/>
    <property type="match status" value="1"/>
</dbReference>
<dbReference type="AlphaFoldDB" id="A0A6N3DRL7"/>
<dbReference type="Pfam" id="PF02417">
    <property type="entry name" value="Chromate_transp"/>
    <property type="match status" value="1"/>
</dbReference>
<evidence type="ECO:0000256" key="1">
    <source>
        <dbReference type="ARBA" id="ARBA00004651"/>
    </source>
</evidence>
<keyword evidence="5 7" id="KW-1133">Transmembrane helix</keyword>
<dbReference type="InterPro" id="IPR052518">
    <property type="entry name" value="CHR_Transporter"/>
</dbReference>
<keyword evidence="3" id="KW-1003">Cell membrane</keyword>
<reference evidence="8" key="1">
    <citation type="submission" date="2019-11" db="EMBL/GenBank/DDBJ databases">
        <authorList>
            <person name="Feng L."/>
        </authorList>
    </citation>
    <scope>NUCLEOTIDE SEQUENCE</scope>
    <source>
        <strain evidence="8">ElimosumLFYP34</strain>
    </source>
</reference>
<evidence type="ECO:0000256" key="3">
    <source>
        <dbReference type="ARBA" id="ARBA00022475"/>
    </source>
</evidence>
<evidence type="ECO:0000313" key="8">
    <source>
        <dbReference type="EMBL" id="VYU30414.1"/>
    </source>
</evidence>
<dbReference type="InterPro" id="IPR003370">
    <property type="entry name" value="Chromate_transpt"/>
</dbReference>